<evidence type="ECO:0000313" key="2">
    <source>
        <dbReference type="Proteomes" id="UP000334923"/>
    </source>
</evidence>
<evidence type="ECO:0000313" key="1">
    <source>
        <dbReference type="EMBL" id="VVM06370.1"/>
    </source>
</evidence>
<dbReference type="EMBL" id="CABFVA020000065">
    <property type="protein sequence ID" value="VVM06370.1"/>
    <property type="molecule type" value="Genomic_DNA"/>
</dbReference>
<name>A0A5E6MBM8_9BACT</name>
<accession>A0A5E6MBM8</accession>
<sequence length="34" mass="3698">MGLQRPKTLVKGDFQSALLFQAAQRTVKQPIAVG</sequence>
<dbReference type="AlphaFoldDB" id="A0A5E6MBM8"/>
<organism evidence="1 2">
    <name type="scientific">Methylacidimicrobium tartarophylax</name>
    <dbReference type="NCBI Taxonomy" id="1041768"/>
    <lineage>
        <taxon>Bacteria</taxon>
        <taxon>Pseudomonadati</taxon>
        <taxon>Verrucomicrobiota</taxon>
        <taxon>Methylacidimicrobium</taxon>
    </lineage>
</organism>
<keyword evidence="2" id="KW-1185">Reference proteome</keyword>
<reference evidence="1 2" key="1">
    <citation type="submission" date="2019-09" db="EMBL/GenBank/DDBJ databases">
        <authorList>
            <person name="Cremers G."/>
        </authorList>
    </citation>
    <scope>NUCLEOTIDE SEQUENCE [LARGE SCALE GENOMIC DNA]</scope>
    <source>
        <strain evidence="1">4A</strain>
    </source>
</reference>
<protein>
    <submittedName>
        <fullName evidence="1">Uncharacterized protein</fullName>
    </submittedName>
</protein>
<proteinExistence type="predicted"/>
<gene>
    <name evidence="1" type="ORF">MAMT_01158</name>
</gene>
<dbReference type="Proteomes" id="UP000334923">
    <property type="component" value="Unassembled WGS sequence"/>
</dbReference>